<keyword evidence="3" id="KW-1185">Reference proteome</keyword>
<reference evidence="2 3" key="1">
    <citation type="submission" date="2017-06" db="EMBL/GenBank/DDBJ databases">
        <title>Ant-infecting Ophiocordyceps genomes reveal a high diversity of potential behavioral manipulation genes and a possible major role for enterotoxins.</title>
        <authorList>
            <person name="De Bekker C."/>
            <person name="Evans H.C."/>
            <person name="Brachmann A."/>
            <person name="Hughes D.P."/>
        </authorList>
    </citation>
    <scope>NUCLEOTIDE SEQUENCE [LARGE SCALE GENOMIC DNA]</scope>
    <source>
        <strain evidence="2 3">Map64</strain>
    </source>
</reference>
<keyword evidence="1" id="KW-0732">Signal</keyword>
<dbReference type="AlphaFoldDB" id="A0A2C5XTF4"/>
<gene>
    <name evidence="2" type="ORF">CDD81_1560</name>
</gene>
<name>A0A2C5XTF4_9HYPO</name>
<protein>
    <submittedName>
        <fullName evidence="2">Uncharacterized protein</fullName>
    </submittedName>
</protein>
<feature type="signal peptide" evidence="1">
    <location>
        <begin position="1"/>
        <end position="21"/>
    </location>
</feature>
<feature type="chain" id="PRO_5012564326" evidence="1">
    <location>
        <begin position="22"/>
        <end position="298"/>
    </location>
</feature>
<accession>A0A2C5XTF4</accession>
<proteinExistence type="predicted"/>
<sequence length="298" mass="34333">MMHSFAGLFFTSLLSLQQVAATENVHCGQMQKSAFSVFVQGNPDMPKHLSTHCGNPLCYQALFSYLPDKLQEDIWDHWAANPYHLGQMLYIGEYYIKKLNFIPNSYKWYRNAAATQLEVCWHLDLADHLRVHKSSLGAVSNLLFQPSTKEWKMPRRFRDLPAGALRANETVCFDKTGIQYQWAKKQITNNLALFTNREGNPRSWSYEDLVHEYETWPGLIGPAMLCMMRKIYECDHDMHCMASLHKGRLFLPASHVDFLQKLHSVLDAGDAFCFDCSNTLLDEMMPDAYYFLPGIKAD</sequence>
<comment type="caution">
    <text evidence="2">The sequence shown here is derived from an EMBL/GenBank/DDBJ whole genome shotgun (WGS) entry which is preliminary data.</text>
</comment>
<evidence type="ECO:0000256" key="1">
    <source>
        <dbReference type="SAM" id="SignalP"/>
    </source>
</evidence>
<evidence type="ECO:0000313" key="2">
    <source>
        <dbReference type="EMBL" id="PHH60555.1"/>
    </source>
</evidence>
<dbReference type="OrthoDB" id="10429391at2759"/>
<organism evidence="2 3">
    <name type="scientific">Ophiocordyceps australis</name>
    <dbReference type="NCBI Taxonomy" id="1399860"/>
    <lineage>
        <taxon>Eukaryota</taxon>
        <taxon>Fungi</taxon>
        <taxon>Dikarya</taxon>
        <taxon>Ascomycota</taxon>
        <taxon>Pezizomycotina</taxon>
        <taxon>Sordariomycetes</taxon>
        <taxon>Hypocreomycetidae</taxon>
        <taxon>Hypocreales</taxon>
        <taxon>Ophiocordycipitaceae</taxon>
        <taxon>Ophiocordyceps</taxon>
    </lineage>
</organism>
<dbReference type="EMBL" id="NJET01000141">
    <property type="protein sequence ID" value="PHH60555.1"/>
    <property type="molecule type" value="Genomic_DNA"/>
</dbReference>
<dbReference type="Proteomes" id="UP000226192">
    <property type="component" value="Unassembled WGS sequence"/>
</dbReference>
<evidence type="ECO:0000313" key="3">
    <source>
        <dbReference type="Proteomes" id="UP000226192"/>
    </source>
</evidence>